<comment type="caution">
    <text evidence="1">The sequence shown here is derived from an EMBL/GenBank/DDBJ whole genome shotgun (WGS) entry which is preliminary data.</text>
</comment>
<dbReference type="PaxDb" id="67767-A0A0J7KF44"/>
<gene>
    <name evidence="1" type="ORF">RF55_11570</name>
</gene>
<dbReference type="AlphaFoldDB" id="A0A0J7KF44"/>
<keyword evidence="2" id="KW-1185">Reference proteome</keyword>
<proteinExistence type="predicted"/>
<protein>
    <submittedName>
        <fullName evidence="1">Cell division protein penicillin-binding protein 2</fullName>
    </submittedName>
</protein>
<evidence type="ECO:0000313" key="1">
    <source>
        <dbReference type="EMBL" id="KMQ88872.1"/>
    </source>
</evidence>
<dbReference type="GO" id="GO:0051301">
    <property type="term" value="P:cell division"/>
    <property type="evidence" value="ECO:0007669"/>
    <property type="project" value="UniProtKB-KW"/>
</dbReference>
<dbReference type="EMBL" id="LBMM01008444">
    <property type="protein sequence ID" value="KMQ88872.1"/>
    <property type="molecule type" value="Genomic_DNA"/>
</dbReference>
<reference evidence="1 2" key="1">
    <citation type="submission" date="2015-04" db="EMBL/GenBank/DDBJ databases">
        <title>Lasius niger genome sequencing.</title>
        <authorList>
            <person name="Konorov E.A."/>
            <person name="Nikitin M.A."/>
            <person name="Kirill M.V."/>
            <person name="Chang P."/>
        </authorList>
    </citation>
    <scope>NUCLEOTIDE SEQUENCE [LARGE SCALE GENOMIC DNA]</scope>
    <source>
        <tissue evidence="1">Whole</tissue>
    </source>
</reference>
<dbReference type="OrthoDB" id="6779639at2759"/>
<keyword evidence="1" id="KW-0132">Cell division</keyword>
<evidence type="ECO:0000313" key="2">
    <source>
        <dbReference type="Proteomes" id="UP000036403"/>
    </source>
</evidence>
<name>A0A0J7KF44_LASNI</name>
<sequence length="241" mass="27656">MQYFYYETKTSQRISTLNGEHKLNNIEEIRKNITHGPKGSKTQEIDFNLKLPCNVAVTENPAQKNKGKSSHMQTNFNDLFDTVNIKSNKRKATDSQKSGTSKILKTQTWIGMTPTTNRIIMQQITAQIGPQYHTFTPKDRKTKAFVIRGLPKNIDTLDIKNELKEFDIQVNNCNEMREKLNWITKATGTNKHQPKANITVDIADESKFPRLRSDIPLKKIEADNPWVQAHKNEAKTNNNDT</sequence>
<accession>A0A0J7KF44</accession>
<dbReference type="Proteomes" id="UP000036403">
    <property type="component" value="Unassembled WGS sequence"/>
</dbReference>
<organism evidence="1 2">
    <name type="scientific">Lasius niger</name>
    <name type="common">Black garden ant</name>
    <dbReference type="NCBI Taxonomy" id="67767"/>
    <lineage>
        <taxon>Eukaryota</taxon>
        <taxon>Metazoa</taxon>
        <taxon>Ecdysozoa</taxon>
        <taxon>Arthropoda</taxon>
        <taxon>Hexapoda</taxon>
        <taxon>Insecta</taxon>
        <taxon>Pterygota</taxon>
        <taxon>Neoptera</taxon>
        <taxon>Endopterygota</taxon>
        <taxon>Hymenoptera</taxon>
        <taxon>Apocrita</taxon>
        <taxon>Aculeata</taxon>
        <taxon>Formicoidea</taxon>
        <taxon>Formicidae</taxon>
        <taxon>Formicinae</taxon>
        <taxon>Lasius</taxon>
        <taxon>Lasius</taxon>
    </lineage>
</organism>
<keyword evidence="1" id="KW-0131">Cell cycle</keyword>